<name>A0ABP4KG80_9ACTN</name>
<reference evidence="4" key="1">
    <citation type="journal article" date="2019" name="Int. J. Syst. Evol. Microbiol.">
        <title>The Global Catalogue of Microorganisms (GCM) 10K type strain sequencing project: providing services to taxonomists for standard genome sequencing and annotation.</title>
        <authorList>
            <consortium name="The Broad Institute Genomics Platform"/>
            <consortium name="The Broad Institute Genome Sequencing Center for Infectious Disease"/>
            <person name="Wu L."/>
            <person name="Ma J."/>
        </authorList>
    </citation>
    <scope>NUCLEOTIDE SEQUENCE [LARGE SCALE GENOMIC DNA]</scope>
    <source>
        <strain evidence="4">JCM 15933</strain>
    </source>
</reference>
<dbReference type="RefSeq" id="WP_344499408.1">
    <property type="nucleotide sequence ID" value="NZ_BAAAQD010000001.1"/>
</dbReference>
<dbReference type="InterPro" id="IPR007295">
    <property type="entry name" value="DUF402"/>
</dbReference>
<dbReference type="PANTHER" id="PTHR39159:SF1">
    <property type="entry name" value="UPF0374 PROTEIN YGAC"/>
    <property type="match status" value="1"/>
</dbReference>
<dbReference type="SUPFAM" id="SSF159234">
    <property type="entry name" value="FomD-like"/>
    <property type="match status" value="1"/>
</dbReference>
<dbReference type="Gene3D" id="2.40.380.10">
    <property type="entry name" value="FomD-like"/>
    <property type="match status" value="1"/>
</dbReference>
<dbReference type="InterPro" id="IPR035930">
    <property type="entry name" value="FomD-like_sf"/>
</dbReference>
<feature type="domain" description="DUF402" evidence="2">
    <location>
        <begin position="65"/>
        <end position="173"/>
    </location>
</feature>
<evidence type="ECO:0000313" key="4">
    <source>
        <dbReference type="Proteomes" id="UP001501470"/>
    </source>
</evidence>
<evidence type="ECO:0000313" key="3">
    <source>
        <dbReference type="EMBL" id="GAA1500666.1"/>
    </source>
</evidence>
<keyword evidence="4" id="KW-1185">Reference proteome</keyword>
<protein>
    <submittedName>
        <fullName evidence="3">DUF402 domain-containing protein</fullName>
    </submittedName>
</protein>
<organism evidence="3 4">
    <name type="scientific">Dactylosporangium maewongense</name>
    <dbReference type="NCBI Taxonomy" id="634393"/>
    <lineage>
        <taxon>Bacteria</taxon>
        <taxon>Bacillati</taxon>
        <taxon>Actinomycetota</taxon>
        <taxon>Actinomycetes</taxon>
        <taxon>Micromonosporales</taxon>
        <taxon>Micromonosporaceae</taxon>
        <taxon>Dactylosporangium</taxon>
    </lineage>
</organism>
<dbReference type="InterPro" id="IPR050212">
    <property type="entry name" value="Ntdp-like"/>
</dbReference>
<comment type="caution">
    <text evidence="3">The sequence shown here is derived from an EMBL/GenBank/DDBJ whole genome shotgun (WGS) entry which is preliminary data.</text>
</comment>
<evidence type="ECO:0000259" key="2">
    <source>
        <dbReference type="Pfam" id="PF04167"/>
    </source>
</evidence>
<accession>A0ABP4KG80</accession>
<proteinExistence type="predicted"/>
<dbReference type="EMBL" id="BAAAQD010000001">
    <property type="protein sequence ID" value="GAA1500666.1"/>
    <property type="molecule type" value="Genomic_DNA"/>
</dbReference>
<sequence>MADFVRRYFRGPHLVWAKATRLVADDDRGLLLWLPEGAEFACRVDADGRPLRAAPTVEAYGAAPLATRTWRGYDVLLLHPPGAAHSVWWFFAGGEFAGWYVNLESPAVRRGGGIDVVDHHLDIDVAPDRRWRWKDEDEFTDCIGRPGFWSAEQAAAIRAEGERVAAAVEAGRFPFDGTWCDFTPDSWPLPKLPAEGAA</sequence>
<dbReference type="PANTHER" id="PTHR39159">
    <property type="match status" value="1"/>
</dbReference>
<dbReference type="Pfam" id="PF04167">
    <property type="entry name" value="DUF402"/>
    <property type="match status" value="1"/>
</dbReference>
<keyword evidence="1" id="KW-0378">Hydrolase</keyword>
<dbReference type="Proteomes" id="UP001501470">
    <property type="component" value="Unassembled WGS sequence"/>
</dbReference>
<gene>
    <name evidence="3" type="ORF">GCM10009827_007120</name>
</gene>
<evidence type="ECO:0000256" key="1">
    <source>
        <dbReference type="ARBA" id="ARBA00022801"/>
    </source>
</evidence>